<dbReference type="Proteomes" id="UP000532866">
    <property type="component" value="Unassembled WGS sequence"/>
</dbReference>
<dbReference type="OrthoDB" id="9794863at2"/>
<dbReference type="EMBL" id="JAARWW010000005">
    <property type="protein sequence ID" value="MBC2004489.1"/>
    <property type="molecule type" value="Genomic_DNA"/>
</dbReference>
<feature type="domain" description="Ribosomal protein eL8/eL30/eS12/Gadd45" evidence="1">
    <location>
        <begin position="5"/>
        <end position="94"/>
    </location>
</feature>
<dbReference type="Proteomes" id="UP000546244">
    <property type="component" value="Unassembled WGS sequence"/>
</dbReference>
<dbReference type="InterPro" id="IPR029064">
    <property type="entry name" value="Ribosomal_eL30-like_sf"/>
</dbReference>
<dbReference type="EMBL" id="JAARYD010000005">
    <property type="protein sequence ID" value="MBC2177115.1"/>
    <property type="molecule type" value="Genomic_DNA"/>
</dbReference>
<evidence type="ECO:0000313" key="7">
    <source>
        <dbReference type="EMBL" id="MBC1493364.1"/>
    </source>
</evidence>
<dbReference type="Proteomes" id="UP000543379">
    <property type="component" value="Unassembled WGS sequence"/>
</dbReference>
<dbReference type="NCBIfam" id="NF005825">
    <property type="entry name" value="PRK07714.1"/>
    <property type="match status" value="1"/>
</dbReference>
<evidence type="ECO:0000313" key="13">
    <source>
        <dbReference type="EMBL" id="MBC2004489.1"/>
    </source>
</evidence>
<dbReference type="Proteomes" id="UP000553016">
    <property type="component" value="Unassembled WGS sequence"/>
</dbReference>
<dbReference type="EMBL" id="JAARZA010000004">
    <property type="protein sequence ID" value="MBC2241175.1"/>
    <property type="molecule type" value="Genomic_DNA"/>
</dbReference>
<keyword evidence="2" id="KW-0689">Ribosomal protein</keyword>
<evidence type="ECO:0000313" key="23">
    <source>
        <dbReference type="Proteomes" id="UP000029844"/>
    </source>
</evidence>
<evidence type="ECO:0000313" key="28">
    <source>
        <dbReference type="Proteomes" id="UP000539064"/>
    </source>
</evidence>
<evidence type="ECO:0000313" key="39">
    <source>
        <dbReference type="Proteomes" id="UP000553016"/>
    </source>
</evidence>
<dbReference type="EMBL" id="JAARPT010000004">
    <property type="protein sequence ID" value="MBC1401566.1"/>
    <property type="molecule type" value="Genomic_DNA"/>
</dbReference>
<dbReference type="Proteomes" id="UP000529446">
    <property type="component" value="Unassembled WGS sequence"/>
</dbReference>
<dbReference type="Proteomes" id="UP000541955">
    <property type="component" value="Unassembled WGS sequence"/>
</dbReference>
<dbReference type="Pfam" id="PF01248">
    <property type="entry name" value="Ribosomal_L7Ae"/>
    <property type="match status" value="1"/>
</dbReference>
<dbReference type="Proteomes" id="UP000533953">
    <property type="component" value="Unassembled WGS sequence"/>
</dbReference>
<dbReference type="EMBL" id="JAARZS010000048">
    <property type="protein sequence ID" value="MBC2285543.1"/>
    <property type="molecule type" value="Genomic_DNA"/>
</dbReference>
<accession>A0A099W7B5</accession>
<dbReference type="Proteomes" id="UP000543005">
    <property type="component" value="Unassembled WGS sequence"/>
</dbReference>
<evidence type="ECO:0000313" key="35">
    <source>
        <dbReference type="Proteomes" id="UP000546806"/>
    </source>
</evidence>
<evidence type="ECO:0000313" key="22">
    <source>
        <dbReference type="EMBL" id="MBC2372188.1"/>
    </source>
</evidence>
<dbReference type="EMBL" id="JAARVG010000005">
    <property type="protein sequence ID" value="MBC1793176.1"/>
    <property type="molecule type" value="Genomic_DNA"/>
</dbReference>
<evidence type="ECO:0000313" key="29">
    <source>
        <dbReference type="Proteomes" id="UP000541735"/>
    </source>
</evidence>
<evidence type="ECO:0000313" key="3">
    <source>
        <dbReference type="EMBL" id="MBC1315980.1"/>
    </source>
</evidence>
<evidence type="ECO:0000313" key="11">
    <source>
        <dbReference type="EMBL" id="MBC1793176.1"/>
    </source>
</evidence>
<dbReference type="EMBL" id="JAASWV010000008">
    <property type="protein sequence ID" value="MBC2310647.1"/>
    <property type="molecule type" value="Genomic_DNA"/>
</dbReference>
<evidence type="ECO:0000313" key="21">
    <source>
        <dbReference type="EMBL" id="MBC2310647.1"/>
    </source>
</evidence>
<evidence type="ECO:0000313" key="27">
    <source>
        <dbReference type="Proteomes" id="UP000533953"/>
    </source>
</evidence>
<dbReference type="EMBL" id="JAARMV010000002">
    <property type="protein sequence ID" value="MBC2372188.1"/>
    <property type="molecule type" value="Genomic_DNA"/>
</dbReference>
<dbReference type="EMBL" id="JNFA01000019">
    <property type="protein sequence ID" value="KGL41619.1"/>
    <property type="molecule type" value="Genomic_DNA"/>
</dbReference>
<reference evidence="2 23" key="1">
    <citation type="submission" date="2014-05" db="EMBL/GenBank/DDBJ databases">
        <title>Novel Listeriaceae from food processing environments.</title>
        <authorList>
            <person name="den Bakker H.C."/>
        </authorList>
    </citation>
    <scope>NUCLEOTIDE SEQUENCE [LARGE SCALE GENOMIC DNA]</scope>
    <source>
        <strain evidence="2 23">FSL A5-0281</strain>
    </source>
</reference>
<dbReference type="EMBL" id="JAARSH010000002">
    <property type="protein sequence ID" value="MBC1615187.1"/>
    <property type="molecule type" value="Genomic_DNA"/>
</dbReference>
<dbReference type="InterPro" id="IPR004038">
    <property type="entry name" value="Ribosomal_eL8/eL30/eS12/Gad45"/>
</dbReference>
<evidence type="ECO:0000313" key="19">
    <source>
        <dbReference type="EMBL" id="MBC2285543.1"/>
    </source>
</evidence>
<evidence type="ECO:0000313" key="8">
    <source>
        <dbReference type="EMBL" id="MBC1562699.1"/>
    </source>
</evidence>
<evidence type="ECO:0000313" key="16">
    <source>
        <dbReference type="EMBL" id="MBC2177115.1"/>
    </source>
</evidence>
<evidence type="ECO:0000259" key="1">
    <source>
        <dbReference type="Pfam" id="PF01248"/>
    </source>
</evidence>
<dbReference type="EMBL" id="JAARYH010000002">
    <property type="protein sequence ID" value="MBC2166036.1"/>
    <property type="molecule type" value="Genomic_DNA"/>
</dbReference>
<evidence type="ECO:0000313" key="38">
    <source>
        <dbReference type="Proteomes" id="UP000550367"/>
    </source>
</evidence>
<dbReference type="Gene3D" id="3.30.1330.30">
    <property type="match status" value="1"/>
</dbReference>
<dbReference type="EMBL" id="JAARPL010000001">
    <property type="protein sequence ID" value="MBC1370872.1"/>
    <property type="molecule type" value="Genomic_DNA"/>
</dbReference>
<dbReference type="GO" id="GO:0005840">
    <property type="term" value="C:ribosome"/>
    <property type="evidence" value="ECO:0007669"/>
    <property type="project" value="UniProtKB-KW"/>
</dbReference>
<evidence type="ECO:0000313" key="36">
    <source>
        <dbReference type="Proteomes" id="UP000547643"/>
    </source>
</evidence>
<dbReference type="RefSeq" id="WP_036085450.1">
    <property type="nucleotide sequence ID" value="NZ_CBCSHQ010000005.1"/>
</dbReference>
<evidence type="ECO:0000313" key="37">
    <source>
        <dbReference type="Proteomes" id="UP000548082"/>
    </source>
</evidence>
<evidence type="ECO:0000313" key="9">
    <source>
        <dbReference type="EMBL" id="MBC1615187.1"/>
    </source>
</evidence>
<dbReference type="Proteomes" id="UP000544413">
    <property type="component" value="Unassembled WGS sequence"/>
</dbReference>
<dbReference type="EMBL" id="JAARYY010000003">
    <property type="protein sequence ID" value="MBC2243774.1"/>
    <property type="molecule type" value="Genomic_DNA"/>
</dbReference>
<dbReference type="Proteomes" id="UP000585696">
    <property type="component" value="Unassembled WGS sequence"/>
</dbReference>
<comment type="caution">
    <text evidence="2">The sequence shown here is derived from an EMBL/GenBank/DDBJ whole genome shotgun (WGS) entry which is preliminary data.</text>
</comment>
<dbReference type="EMBL" id="JAARRW010000004">
    <property type="protein sequence ID" value="MBC1562699.1"/>
    <property type="molecule type" value="Genomic_DNA"/>
</dbReference>
<dbReference type="Proteomes" id="UP000519573">
    <property type="component" value="Unassembled WGS sequence"/>
</dbReference>
<dbReference type="Proteomes" id="UP000546806">
    <property type="component" value="Unassembled WGS sequence"/>
</dbReference>
<keyword evidence="23" id="KW-1185">Reference proteome</keyword>
<protein>
    <submittedName>
        <fullName evidence="2">50S ribosomal protein L7</fullName>
    </submittedName>
    <submittedName>
        <fullName evidence="3">YlxQ family RNA-binding protein</fullName>
    </submittedName>
</protein>
<evidence type="ECO:0000313" key="41">
    <source>
        <dbReference type="Proteomes" id="UP000574104"/>
    </source>
</evidence>
<dbReference type="EMBL" id="JAARXI010000002">
    <property type="protein sequence ID" value="MBC2115590.1"/>
    <property type="molecule type" value="Genomic_DNA"/>
</dbReference>
<dbReference type="GeneID" id="58717161"/>
<evidence type="ECO:0000313" key="2">
    <source>
        <dbReference type="EMBL" id="KGL41619.1"/>
    </source>
</evidence>
<evidence type="ECO:0000313" key="10">
    <source>
        <dbReference type="EMBL" id="MBC1777523.1"/>
    </source>
</evidence>
<dbReference type="Proteomes" id="UP000574104">
    <property type="component" value="Unassembled WGS sequence"/>
</dbReference>
<dbReference type="Proteomes" id="UP000565628">
    <property type="component" value="Unassembled WGS sequence"/>
</dbReference>
<dbReference type="EMBL" id="JAAROL010000001">
    <property type="protein sequence ID" value="MBC1331214.1"/>
    <property type="molecule type" value="Genomic_DNA"/>
</dbReference>
<dbReference type="EMBL" id="JAARVD010000003">
    <property type="protein sequence ID" value="MBC1796325.1"/>
    <property type="molecule type" value="Genomic_DNA"/>
</dbReference>
<gene>
    <name evidence="2" type="ORF">EP57_07190</name>
    <name evidence="4" type="ORF">HB759_04550</name>
    <name evidence="3" type="ORF">HB811_04270</name>
    <name evidence="6" type="ORF">HB836_08120</name>
    <name evidence="5" type="ORF">HB847_00735</name>
    <name evidence="8" type="ORF">HB902_11505</name>
    <name evidence="9" type="ORF">HB904_03245</name>
    <name evidence="22" type="ORF">HBP98_09270</name>
    <name evidence="10" type="ORF">HCA46_01630</name>
    <name evidence="11" type="ORF">HCA52_07070</name>
    <name evidence="12" type="ORF">HCA55_06290</name>
    <name evidence="13" type="ORF">HCA78_11965</name>
    <name evidence="14" type="ORF">HCB06_03065</name>
    <name evidence="18" type="ORF">HCB25_06795</name>
    <name evidence="15" type="ORF">HCB26_05580</name>
    <name evidence="16" type="ORF">HCB27_10835</name>
    <name evidence="17" type="ORF">HCB35_11925</name>
    <name evidence="19" type="ORF">HCB69_14230</name>
    <name evidence="20" type="ORF">HCC36_15620</name>
    <name evidence="7" type="ORF">HCI99_16205</name>
    <name evidence="21" type="ORF">HCJ81_07080</name>
</gene>
<evidence type="ECO:0000313" key="5">
    <source>
        <dbReference type="EMBL" id="MBC1370872.1"/>
    </source>
</evidence>
<dbReference type="AlphaFoldDB" id="A0A099W7B5"/>
<dbReference type="SUPFAM" id="SSF55315">
    <property type="entry name" value="L30e-like"/>
    <property type="match status" value="1"/>
</dbReference>
<evidence type="ECO:0000313" key="34">
    <source>
        <dbReference type="Proteomes" id="UP000546244"/>
    </source>
</evidence>
<evidence type="ECO:0000313" key="33">
    <source>
        <dbReference type="Proteomes" id="UP000544413"/>
    </source>
</evidence>
<evidence type="ECO:0000313" key="40">
    <source>
        <dbReference type="Proteomes" id="UP000565628"/>
    </source>
</evidence>
<sequence length="100" mass="11108">MDLTKVYSLLGIAFRARKLVTGEELVLKEVRRQKARLVIISEDISEKTEKTIRNKCQYYDVPLVKAGTREQLGGAIGKDARAIIAVMDKGFATKLADLLG</sequence>
<evidence type="ECO:0000313" key="17">
    <source>
        <dbReference type="EMBL" id="MBC2241175.1"/>
    </source>
</evidence>
<evidence type="ECO:0000313" key="43">
    <source>
        <dbReference type="Proteomes" id="UP000591929"/>
    </source>
</evidence>
<evidence type="ECO:0000313" key="30">
    <source>
        <dbReference type="Proteomes" id="UP000541955"/>
    </source>
</evidence>
<evidence type="ECO:0000313" key="20">
    <source>
        <dbReference type="EMBL" id="MBC2294652.1"/>
    </source>
</evidence>
<evidence type="ECO:0000313" key="18">
    <source>
        <dbReference type="EMBL" id="MBC2243774.1"/>
    </source>
</evidence>
<evidence type="ECO:0000313" key="32">
    <source>
        <dbReference type="Proteomes" id="UP000543379"/>
    </source>
</evidence>
<name>A0A099W7B5_9LIST</name>
<evidence type="ECO:0000313" key="14">
    <source>
        <dbReference type="EMBL" id="MBC2115590.1"/>
    </source>
</evidence>
<dbReference type="Proteomes" id="UP000029844">
    <property type="component" value="Unassembled WGS sequence"/>
</dbReference>
<evidence type="ECO:0000313" key="24">
    <source>
        <dbReference type="Proteomes" id="UP000519573"/>
    </source>
</evidence>
<dbReference type="EMBL" id="JAASTX010000032">
    <property type="protein sequence ID" value="MBC1493364.1"/>
    <property type="molecule type" value="Genomic_DNA"/>
</dbReference>
<dbReference type="EMBL" id="JAARZT010000040">
    <property type="protein sequence ID" value="MBC2294652.1"/>
    <property type="molecule type" value="Genomic_DNA"/>
</dbReference>
<evidence type="ECO:0000313" key="6">
    <source>
        <dbReference type="EMBL" id="MBC1401566.1"/>
    </source>
</evidence>
<evidence type="ECO:0000313" key="4">
    <source>
        <dbReference type="EMBL" id="MBC1331214.1"/>
    </source>
</evidence>
<dbReference type="EMBL" id="JAAROV010000001">
    <property type="protein sequence ID" value="MBC1315980.1"/>
    <property type="molecule type" value="Genomic_DNA"/>
</dbReference>
<keyword evidence="2" id="KW-0687">Ribonucleoprotein</keyword>
<dbReference type="Proteomes" id="UP000550367">
    <property type="component" value="Unassembled WGS sequence"/>
</dbReference>
<dbReference type="STRING" id="1552123.EP57_07190"/>
<dbReference type="Proteomes" id="UP000547643">
    <property type="component" value="Unassembled WGS sequence"/>
</dbReference>
<evidence type="ECO:0000313" key="25">
    <source>
        <dbReference type="Proteomes" id="UP000529446"/>
    </source>
</evidence>
<evidence type="ECO:0000313" key="42">
    <source>
        <dbReference type="Proteomes" id="UP000585696"/>
    </source>
</evidence>
<dbReference type="Proteomes" id="UP000548082">
    <property type="component" value="Unassembled WGS sequence"/>
</dbReference>
<reference evidence="24 25" key="2">
    <citation type="submission" date="2020-03" db="EMBL/GenBank/DDBJ databases">
        <title>Soil Listeria distribution.</title>
        <authorList>
            <person name="Liao J."/>
            <person name="Wiedmann M."/>
        </authorList>
    </citation>
    <scope>NUCLEOTIDE SEQUENCE [LARGE SCALE GENOMIC DNA]</scope>
    <source>
        <strain evidence="21 40">FSL L7-0039</strain>
        <strain evidence="20 31">FSL L7-0051</strain>
        <strain evidence="19 42">FSL L7-0054</strain>
        <strain evidence="17 39">FSL L7-0149</strain>
        <strain evidence="18 38">FSL L7-0153</strain>
        <strain evidence="15 24">FSL L7-0245</strain>
        <strain evidence="16 29">FSL L7-0259</strain>
        <strain evidence="14 25">FSL L7-0360</strain>
        <strain evidence="13 35">FSL L7-0435</strain>
        <strain evidence="11 28">FSL L7-0978</strain>
        <strain evidence="12 37">FSL L7-0990</strain>
        <strain evidence="10 36">FSL L7-1017</strain>
        <strain evidence="9 41">FSL L7-1299</strain>
        <strain evidence="8 30">FSL L7-1387</strain>
        <strain evidence="7 27">FSL L7-1547</strain>
        <strain evidence="6 33">FSL L7-1658</strain>
        <strain evidence="5 43">FSL L7-1681</strain>
        <strain evidence="3 32">FSL L7-1816</strain>
        <strain evidence="4 26">FSL L7-1833</strain>
        <strain evidence="22 34">FSL L7-1850</strain>
    </source>
</reference>
<evidence type="ECO:0000313" key="15">
    <source>
        <dbReference type="EMBL" id="MBC2166036.1"/>
    </source>
</evidence>
<dbReference type="Proteomes" id="UP000539064">
    <property type="component" value="Unassembled WGS sequence"/>
</dbReference>
<dbReference type="Proteomes" id="UP000591929">
    <property type="component" value="Unassembled WGS sequence"/>
</dbReference>
<dbReference type="Proteomes" id="UP000541735">
    <property type="component" value="Unassembled WGS sequence"/>
</dbReference>
<dbReference type="EMBL" id="JAARUV010000001">
    <property type="protein sequence ID" value="MBC1777523.1"/>
    <property type="molecule type" value="Genomic_DNA"/>
</dbReference>
<organism evidence="2 23">
    <name type="scientific">Listeria booriae</name>
    <dbReference type="NCBI Taxonomy" id="1552123"/>
    <lineage>
        <taxon>Bacteria</taxon>
        <taxon>Bacillati</taxon>
        <taxon>Bacillota</taxon>
        <taxon>Bacilli</taxon>
        <taxon>Bacillales</taxon>
        <taxon>Listeriaceae</taxon>
        <taxon>Listeria</taxon>
    </lineage>
</organism>
<evidence type="ECO:0000313" key="12">
    <source>
        <dbReference type="EMBL" id="MBC1796325.1"/>
    </source>
</evidence>
<proteinExistence type="predicted"/>
<evidence type="ECO:0000313" key="26">
    <source>
        <dbReference type="Proteomes" id="UP000532866"/>
    </source>
</evidence>
<dbReference type="eggNOG" id="COG1358">
    <property type="taxonomic scope" value="Bacteria"/>
</dbReference>
<evidence type="ECO:0000313" key="31">
    <source>
        <dbReference type="Proteomes" id="UP000543005"/>
    </source>
</evidence>